<evidence type="ECO:0000313" key="1">
    <source>
        <dbReference type="EMBL" id="ABP35314.1"/>
    </source>
</evidence>
<keyword evidence="1" id="KW-0934">Plastid</keyword>
<name>A4QM03_PINKO</name>
<proteinExistence type="predicted"/>
<organism evidence="1">
    <name type="scientific">Pinus koraiensis</name>
    <name type="common">Korean pine</name>
    <dbReference type="NCBI Taxonomy" id="88728"/>
    <lineage>
        <taxon>Eukaryota</taxon>
        <taxon>Viridiplantae</taxon>
        <taxon>Streptophyta</taxon>
        <taxon>Embryophyta</taxon>
        <taxon>Tracheophyta</taxon>
        <taxon>Spermatophyta</taxon>
        <taxon>Pinopsida</taxon>
        <taxon>Pinidae</taxon>
        <taxon>Conifers I</taxon>
        <taxon>Pinales</taxon>
        <taxon>Pinaceae</taxon>
        <taxon>Pinus</taxon>
        <taxon>Pinus subgen. Strobus</taxon>
    </lineage>
</organism>
<dbReference type="AlphaFoldDB" id="A4QM03"/>
<sequence length="84" mass="10129">MGIQRYFFIVTKPSTYGWKDPRLKRNSYRTMTLVYLGYQHFVRARWNLFSWGSESVEIGNELTRKICDYLKLFKFLFLSGSSRK</sequence>
<reference evidence="1" key="1">
    <citation type="submission" date="2007-04" db="EMBL/GenBank/DDBJ databases">
        <authorList>
            <person name="Noh E.W."/>
            <person name="Lee J.S."/>
            <person name="Choi Y.I."/>
            <person name="Han M.S."/>
            <person name="Yi Y.S."/>
            <person name="Han S.U."/>
        </authorList>
    </citation>
    <scope>NUCLEOTIDE SEQUENCE</scope>
</reference>
<accession>A4QM03</accession>
<dbReference type="EMBL" id="AY228468">
    <property type="protein sequence ID" value="ABP35314.1"/>
    <property type="molecule type" value="Genomic_DNA"/>
</dbReference>
<protein>
    <submittedName>
        <fullName evidence="1">ORF84c</fullName>
    </submittedName>
</protein>
<keyword evidence="1" id="KW-0150">Chloroplast</keyword>
<geneLocation type="chloroplast" evidence="1"/>